<name>A0A4U9HD39_SERRU</name>
<dbReference type="InterPro" id="IPR036388">
    <property type="entry name" value="WH-like_DNA-bd_sf"/>
</dbReference>
<dbReference type="SUPFAM" id="SSF46785">
    <property type="entry name" value="Winged helix' DNA-binding domain"/>
    <property type="match status" value="1"/>
</dbReference>
<dbReference type="InterPro" id="IPR013196">
    <property type="entry name" value="HTH_11"/>
</dbReference>
<feature type="domain" description="Helix-turn-helix type 11" evidence="1">
    <location>
        <begin position="87"/>
        <end position="137"/>
    </location>
</feature>
<evidence type="ECO:0000313" key="2">
    <source>
        <dbReference type="EMBL" id="VTP61758.1"/>
    </source>
</evidence>
<protein>
    <submittedName>
        <fullName evidence="2">HTH domain</fullName>
    </submittedName>
</protein>
<dbReference type="AlphaFoldDB" id="A0A4U9HD39"/>
<dbReference type="CDD" id="cd00090">
    <property type="entry name" value="HTH_ARSR"/>
    <property type="match status" value="1"/>
</dbReference>
<dbReference type="EMBL" id="LR590463">
    <property type="protein sequence ID" value="VTP61758.1"/>
    <property type="molecule type" value="Genomic_DNA"/>
</dbReference>
<accession>A0A4U9HD39</accession>
<dbReference type="InterPro" id="IPR011991">
    <property type="entry name" value="ArsR-like_HTH"/>
</dbReference>
<dbReference type="Pfam" id="PF08279">
    <property type="entry name" value="HTH_11"/>
    <property type="match status" value="1"/>
</dbReference>
<dbReference type="Proteomes" id="UP000307968">
    <property type="component" value="Chromosome"/>
</dbReference>
<dbReference type="InterPro" id="IPR036390">
    <property type="entry name" value="WH_DNA-bd_sf"/>
</dbReference>
<dbReference type="GO" id="GO:0006355">
    <property type="term" value="P:regulation of DNA-templated transcription"/>
    <property type="evidence" value="ECO:0007669"/>
    <property type="project" value="UniProtKB-ARBA"/>
</dbReference>
<sequence length="168" mass="19533">MLKCGYTAFRYISISKLLKNAPAQYVKSYLYTETDGMDLTYFVNYQSEIIARAVQEYIDYIRNIIRTREELTRWFYRSGLLTKLNGRQRDIVLMAISQPGVLFSASEIAERMGVAENTARDDLKKLAELGIMRVLKEGKGKVYTSPKSIRDLKKWHQKKNSVLSTQDW</sequence>
<gene>
    <name evidence="2" type="ORF">NCTC12971_02277</name>
</gene>
<organism evidence="2 3">
    <name type="scientific">Serratia rubidaea</name>
    <name type="common">Serratia marinorubra</name>
    <dbReference type="NCBI Taxonomy" id="61652"/>
    <lineage>
        <taxon>Bacteria</taxon>
        <taxon>Pseudomonadati</taxon>
        <taxon>Pseudomonadota</taxon>
        <taxon>Gammaproteobacteria</taxon>
        <taxon>Enterobacterales</taxon>
        <taxon>Yersiniaceae</taxon>
        <taxon>Serratia</taxon>
    </lineage>
</organism>
<proteinExistence type="predicted"/>
<reference evidence="2 3" key="1">
    <citation type="submission" date="2019-05" db="EMBL/GenBank/DDBJ databases">
        <authorList>
            <consortium name="Pathogen Informatics"/>
        </authorList>
    </citation>
    <scope>NUCLEOTIDE SEQUENCE [LARGE SCALE GENOMIC DNA]</scope>
    <source>
        <strain evidence="2 3">NCTC12971</strain>
    </source>
</reference>
<dbReference type="Gene3D" id="1.10.10.10">
    <property type="entry name" value="Winged helix-like DNA-binding domain superfamily/Winged helix DNA-binding domain"/>
    <property type="match status" value="1"/>
</dbReference>
<evidence type="ECO:0000259" key="1">
    <source>
        <dbReference type="Pfam" id="PF08279"/>
    </source>
</evidence>
<evidence type="ECO:0000313" key="3">
    <source>
        <dbReference type="Proteomes" id="UP000307968"/>
    </source>
</evidence>